<accession>A0ABS3JFF1</accession>
<feature type="domain" description="Insertion element IS402-like" evidence="1">
    <location>
        <begin position="1"/>
        <end position="47"/>
    </location>
</feature>
<sequence length="108" mass="12937">MRQLTNTILWIMRTGCQWCNLHQEWPNWQAVYYYFDRWKQYGTFKRINETLNQLARKKAGREAYSLALCADDQSVKLHTMICQCRGTDANKRVDGRKREFVVDTQGRL</sequence>
<evidence type="ECO:0000259" key="1">
    <source>
        <dbReference type="Pfam" id="PF13340"/>
    </source>
</evidence>
<dbReference type="PANTHER" id="PTHR30007:SF0">
    <property type="entry name" value="TRANSPOSASE"/>
    <property type="match status" value="1"/>
</dbReference>
<reference evidence="2 3" key="1">
    <citation type="submission" date="2021-03" db="EMBL/GenBank/DDBJ databases">
        <title>Fibrella sp. HMF5405 genome sequencing and assembly.</title>
        <authorList>
            <person name="Kang H."/>
            <person name="Kim H."/>
            <person name="Bae S."/>
            <person name="Joh K."/>
        </authorList>
    </citation>
    <scope>NUCLEOTIDE SEQUENCE [LARGE SCALE GENOMIC DNA]</scope>
    <source>
        <strain evidence="2 3">HMF5405</strain>
    </source>
</reference>
<dbReference type="PANTHER" id="PTHR30007">
    <property type="entry name" value="PHP DOMAIN PROTEIN"/>
    <property type="match status" value="1"/>
</dbReference>
<comment type="caution">
    <text evidence="2">The sequence shown here is derived from an EMBL/GenBank/DDBJ whole genome shotgun (WGS) entry which is preliminary data.</text>
</comment>
<gene>
    <name evidence="2" type="ORF">J2I46_06185</name>
</gene>
<organism evidence="2 3">
    <name type="scientific">Fibrella forsythiae</name>
    <dbReference type="NCBI Taxonomy" id="2817061"/>
    <lineage>
        <taxon>Bacteria</taxon>
        <taxon>Pseudomonadati</taxon>
        <taxon>Bacteroidota</taxon>
        <taxon>Cytophagia</taxon>
        <taxon>Cytophagales</taxon>
        <taxon>Spirosomataceae</taxon>
        <taxon>Fibrella</taxon>
    </lineage>
</organism>
<protein>
    <submittedName>
        <fullName evidence="2">Transposase</fullName>
    </submittedName>
</protein>
<dbReference type="EMBL" id="JAFMYW010000001">
    <property type="protein sequence ID" value="MBO0948163.1"/>
    <property type="molecule type" value="Genomic_DNA"/>
</dbReference>
<evidence type="ECO:0000313" key="3">
    <source>
        <dbReference type="Proteomes" id="UP000664628"/>
    </source>
</evidence>
<name>A0ABS3JFF1_9BACT</name>
<proteinExistence type="predicted"/>
<dbReference type="Pfam" id="PF13340">
    <property type="entry name" value="DUF4096"/>
    <property type="match status" value="1"/>
</dbReference>
<keyword evidence="3" id="KW-1185">Reference proteome</keyword>
<dbReference type="InterPro" id="IPR025161">
    <property type="entry name" value="IS402-like_dom"/>
</dbReference>
<evidence type="ECO:0000313" key="2">
    <source>
        <dbReference type="EMBL" id="MBO0948163.1"/>
    </source>
</evidence>
<dbReference type="Proteomes" id="UP000664628">
    <property type="component" value="Unassembled WGS sequence"/>
</dbReference>